<feature type="region of interest" description="Disordered" evidence="1">
    <location>
        <begin position="28"/>
        <end position="51"/>
    </location>
</feature>
<sequence>MMIRLFFISIFFILSASSQAHESKNDLLHTESCSNNPGEKPRVHHITPSPSPITHNDRLNLNALNLNNFNIIIPTASYNSKSNEETFKTVNKTPNANVDDSLLGITNQLKEINATLINYNKKDSWESVVKPIIPFIAGFIVFMWGAMNLTSIEARAKMAFISPLIDASSRAIKKAHKKDIVSSGDITDIIEPIVRIEPFLNQYDLIELFIYSNEKTFKIMKMSLPSNIITEIRERNILNKYLSTETSSITDANVRNTLINQYDSALSNIMKEGKSKAPSPITFIRRLIVFLFLVGFGLCVYATGTA</sequence>
<gene>
    <name evidence="4" type="ORF">ACFP9W_17560</name>
</gene>
<keyword evidence="2" id="KW-0472">Membrane</keyword>
<accession>A0ABW1W4Z3</accession>
<feature type="signal peptide" evidence="3">
    <location>
        <begin position="1"/>
        <end position="20"/>
    </location>
</feature>
<reference evidence="5" key="1">
    <citation type="journal article" date="2019" name="Int. J. Syst. Evol. Microbiol.">
        <title>The Global Catalogue of Microorganisms (GCM) 10K type strain sequencing project: providing services to taxonomists for standard genome sequencing and annotation.</title>
        <authorList>
            <consortium name="The Broad Institute Genomics Platform"/>
            <consortium name="The Broad Institute Genome Sequencing Center for Infectious Disease"/>
            <person name="Wu L."/>
            <person name="Ma J."/>
        </authorList>
    </citation>
    <scope>NUCLEOTIDE SEQUENCE [LARGE SCALE GENOMIC DNA]</scope>
    <source>
        <strain evidence="5">CGMCC 1.18518</strain>
    </source>
</reference>
<feature type="chain" id="PRO_5047226016" evidence="3">
    <location>
        <begin position="21"/>
        <end position="306"/>
    </location>
</feature>
<evidence type="ECO:0000256" key="1">
    <source>
        <dbReference type="SAM" id="MobiDB-lite"/>
    </source>
</evidence>
<name>A0ABW1W4Z3_9GAMM</name>
<evidence type="ECO:0000313" key="5">
    <source>
        <dbReference type="Proteomes" id="UP001596230"/>
    </source>
</evidence>
<keyword evidence="2" id="KW-1133">Transmembrane helix</keyword>
<dbReference type="RefSeq" id="WP_385955913.1">
    <property type="nucleotide sequence ID" value="NZ_JBHSUB010000033.1"/>
</dbReference>
<keyword evidence="2" id="KW-0812">Transmembrane</keyword>
<feature type="transmembrane region" description="Helical" evidence="2">
    <location>
        <begin position="132"/>
        <end position="150"/>
    </location>
</feature>
<organism evidence="4 5">
    <name type="scientific">Tatumella terrea</name>
    <dbReference type="NCBI Taxonomy" id="419007"/>
    <lineage>
        <taxon>Bacteria</taxon>
        <taxon>Pseudomonadati</taxon>
        <taxon>Pseudomonadota</taxon>
        <taxon>Gammaproteobacteria</taxon>
        <taxon>Enterobacterales</taxon>
        <taxon>Erwiniaceae</taxon>
        <taxon>Tatumella</taxon>
    </lineage>
</organism>
<evidence type="ECO:0000256" key="3">
    <source>
        <dbReference type="SAM" id="SignalP"/>
    </source>
</evidence>
<dbReference type="Proteomes" id="UP001596230">
    <property type="component" value="Unassembled WGS sequence"/>
</dbReference>
<evidence type="ECO:0000313" key="4">
    <source>
        <dbReference type="EMBL" id="MFC6379861.1"/>
    </source>
</evidence>
<dbReference type="EMBL" id="JBHSUB010000033">
    <property type="protein sequence ID" value="MFC6379861.1"/>
    <property type="molecule type" value="Genomic_DNA"/>
</dbReference>
<evidence type="ECO:0000256" key="2">
    <source>
        <dbReference type="SAM" id="Phobius"/>
    </source>
</evidence>
<comment type="caution">
    <text evidence="4">The sequence shown here is derived from an EMBL/GenBank/DDBJ whole genome shotgun (WGS) entry which is preliminary data.</text>
</comment>
<feature type="transmembrane region" description="Helical" evidence="2">
    <location>
        <begin position="283"/>
        <end position="303"/>
    </location>
</feature>
<proteinExistence type="predicted"/>
<keyword evidence="5" id="KW-1185">Reference proteome</keyword>
<protein>
    <submittedName>
        <fullName evidence="4">Uncharacterized protein</fullName>
    </submittedName>
</protein>
<keyword evidence="3" id="KW-0732">Signal</keyword>